<accession>A0A1I2FMP9</accession>
<dbReference type="STRING" id="930128.SAMN05192532_11525"/>
<evidence type="ECO:0000313" key="3">
    <source>
        <dbReference type="Proteomes" id="UP000199516"/>
    </source>
</evidence>
<sequence>MYVVMNELQVPPQAKEKMQERFGKGADNMSKVPGCLDFMFLDEASENGKQVVFTKWETKKHYEDWLESEAFQKAHSEEGAQKKSPASGNELRAFEVIHHL</sequence>
<name>A0A1I2FMP9_9BACI</name>
<dbReference type="SUPFAM" id="SSF54909">
    <property type="entry name" value="Dimeric alpha+beta barrel"/>
    <property type="match status" value="1"/>
</dbReference>
<organism evidence="2 3">
    <name type="scientific">Alteribacillus iranensis</name>
    <dbReference type="NCBI Taxonomy" id="930128"/>
    <lineage>
        <taxon>Bacteria</taxon>
        <taxon>Bacillati</taxon>
        <taxon>Bacillota</taxon>
        <taxon>Bacilli</taxon>
        <taxon>Bacillales</taxon>
        <taxon>Bacillaceae</taxon>
        <taxon>Alteribacillus</taxon>
    </lineage>
</organism>
<feature type="domain" description="ABM" evidence="1">
    <location>
        <begin position="2"/>
        <end position="94"/>
    </location>
</feature>
<dbReference type="AlphaFoldDB" id="A0A1I2FMP9"/>
<dbReference type="InterPro" id="IPR050404">
    <property type="entry name" value="Heme-degrading_MO"/>
</dbReference>
<dbReference type="PANTHER" id="PTHR34474:SF2">
    <property type="entry name" value="SIGNAL TRANSDUCTION PROTEIN TRAP"/>
    <property type="match status" value="1"/>
</dbReference>
<proteinExistence type="predicted"/>
<dbReference type="EMBL" id="FONT01000015">
    <property type="protein sequence ID" value="SFF06079.1"/>
    <property type="molecule type" value="Genomic_DNA"/>
</dbReference>
<dbReference type="InterPro" id="IPR007138">
    <property type="entry name" value="ABM_dom"/>
</dbReference>
<protein>
    <submittedName>
        <fullName evidence="2">Heme oxygenase (Staphylobilin-producing)</fullName>
    </submittedName>
</protein>
<keyword evidence="3" id="KW-1185">Reference proteome</keyword>
<dbReference type="RefSeq" id="WP_091664306.1">
    <property type="nucleotide sequence ID" value="NZ_FONT01000015.1"/>
</dbReference>
<dbReference type="PANTHER" id="PTHR34474">
    <property type="entry name" value="SIGNAL TRANSDUCTION PROTEIN TRAP"/>
    <property type="match status" value="1"/>
</dbReference>
<dbReference type="PROSITE" id="PS51725">
    <property type="entry name" value="ABM"/>
    <property type="match status" value="1"/>
</dbReference>
<dbReference type="Pfam" id="PF03992">
    <property type="entry name" value="ABM"/>
    <property type="match status" value="1"/>
</dbReference>
<gene>
    <name evidence="2" type="ORF">SAMN05192532_11525</name>
</gene>
<dbReference type="InterPro" id="IPR011008">
    <property type="entry name" value="Dimeric_a/b-barrel"/>
</dbReference>
<evidence type="ECO:0000313" key="2">
    <source>
        <dbReference type="EMBL" id="SFF06079.1"/>
    </source>
</evidence>
<evidence type="ECO:0000259" key="1">
    <source>
        <dbReference type="PROSITE" id="PS51725"/>
    </source>
</evidence>
<dbReference type="Proteomes" id="UP000199516">
    <property type="component" value="Unassembled WGS sequence"/>
</dbReference>
<dbReference type="OrthoDB" id="384737at2"/>
<dbReference type="Gene3D" id="3.30.70.100">
    <property type="match status" value="1"/>
</dbReference>
<reference evidence="2 3" key="1">
    <citation type="submission" date="2016-10" db="EMBL/GenBank/DDBJ databases">
        <authorList>
            <person name="de Groot N.N."/>
        </authorList>
    </citation>
    <scope>NUCLEOTIDE SEQUENCE [LARGE SCALE GENOMIC DNA]</scope>
    <source>
        <strain evidence="2 3">DSM 23995</strain>
    </source>
</reference>